<evidence type="ECO:0000313" key="5">
    <source>
        <dbReference type="Proteomes" id="UP001387100"/>
    </source>
</evidence>
<dbReference type="PANTHER" id="PTHR43877">
    <property type="entry name" value="AMINOALKYLPHOSPHONATE N-ACETYLTRANSFERASE-RELATED-RELATED"/>
    <property type="match status" value="1"/>
</dbReference>
<dbReference type="RefSeq" id="WP_339573228.1">
    <property type="nucleotide sequence ID" value="NZ_JBBIAA010000001.1"/>
</dbReference>
<keyword evidence="5" id="KW-1185">Reference proteome</keyword>
<comment type="caution">
    <text evidence="4">The sequence shown here is derived from an EMBL/GenBank/DDBJ whole genome shotgun (WGS) entry which is preliminary data.</text>
</comment>
<organism evidence="4 5">
    <name type="scientific">Pseudokineococcus basanitobsidens</name>
    <dbReference type="NCBI Taxonomy" id="1926649"/>
    <lineage>
        <taxon>Bacteria</taxon>
        <taxon>Bacillati</taxon>
        <taxon>Actinomycetota</taxon>
        <taxon>Actinomycetes</taxon>
        <taxon>Kineosporiales</taxon>
        <taxon>Kineosporiaceae</taxon>
        <taxon>Pseudokineococcus</taxon>
    </lineage>
</organism>
<reference evidence="4 5" key="1">
    <citation type="journal article" date="2017" name="Int. J. Syst. Evol. Microbiol.">
        <title>Pseudokineococcus basanitobsidens sp. nov., isolated from volcanic rock.</title>
        <authorList>
            <person name="Lee D.W."/>
            <person name="Park M.Y."/>
            <person name="Kim J.J."/>
            <person name="Kim B.S."/>
        </authorList>
    </citation>
    <scope>NUCLEOTIDE SEQUENCE [LARGE SCALE GENOMIC DNA]</scope>
    <source>
        <strain evidence="4 5">DSM 103726</strain>
    </source>
</reference>
<feature type="domain" description="N-acetyltransferase" evidence="3">
    <location>
        <begin position="7"/>
        <end position="153"/>
    </location>
</feature>
<dbReference type="PROSITE" id="PS51186">
    <property type="entry name" value="GNAT"/>
    <property type="match status" value="1"/>
</dbReference>
<sequence>MTRVAPVDVRDPEVLALVDALTAELATGGYAEDETFGYTAEQLAASAVHLLGARAEDGTLVGIAGVELDGAGGGELKRFYVAPAHRGTGVADALLEALVPHARAHGADVLRLETGDAQAAALRFYARHGFRPVPRFGPYVDSATSVCLERRLGPS</sequence>
<proteinExistence type="predicted"/>
<dbReference type="PANTHER" id="PTHR43877:SF2">
    <property type="entry name" value="AMINOALKYLPHOSPHONATE N-ACETYLTRANSFERASE-RELATED"/>
    <property type="match status" value="1"/>
</dbReference>
<dbReference type="InterPro" id="IPR050832">
    <property type="entry name" value="Bact_Acetyltransf"/>
</dbReference>
<dbReference type="SUPFAM" id="SSF55729">
    <property type="entry name" value="Acyl-CoA N-acyltransferases (Nat)"/>
    <property type="match status" value="1"/>
</dbReference>
<evidence type="ECO:0000256" key="2">
    <source>
        <dbReference type="ARBA" id="ARBA00023315"/>
    </source>
</evidence>
<dbReference type="EMBL" id="JBBIAA010000001">
    <property type="protein sequence ID" value="MEJ5943836.1"/>
    <property type="molecule type" value="Genomic_DNA"/>
</dbReference>
<keyword evidence="2" id="KW-0012">Acyltransferase</keyword>
<dbReference type="CDD" id="cd04301">
    <property type="entry name" value="NAT_SF"/>
    <property type="match status" value="1"/>
</dbReference>
<name>A0ABU8RFH6_9ACTN</name>
<evidence type="ECO:0000259" key="3">
    <source>
        <dbReference type="PROSITE" id="PS51186"/>
    </source>
</evidence>
<accession>A0ABU8RFH6</accession>
<dbReference type="Pfam" id="PF00583">
    <property type="entry name" value="Acetyltransf_1"/>
    <property type="match status" value="1"/>
</dbReference>
<dbReference type="InterPro" id="IPR016181">
    <property type="entry name" value="Acyl_CoA_acyltransferase"/>
</dbReference>
<keyword evidence="1" id="KW-0808">Transferase</keyword>
<dbReference type="Proteomes" id="UP001387100">
    <property type="component" value="Unassembled WGS sequence"/>
</dbReference>
<dbReference type="InterPro" id="IPR000182">
    <property type="entry name" value="GNAT_dom"/>
</dbReference>
<dbReference type="Gene3D" id="3.40.630.30">
    <property type="match status" value="1"/>
</dbReference>
<gene>
    <name evidence="4" type="ORF">WDZ17_00820</name>
</gene>
<protein>
    <submittedName>
        <fullName evidence="4">GNAT family N-acetyltransferase</fullName>
    </submittedName>
</protein>
<evidence type="ECO:0000313" key="4">
    <source>
        <dbReference type="EMBL" id="MEJ5943836.1"/>
    </source>
</evidence>
<evidence type="ECO:0000256" key="1">
    <source>
        <dbReference type="ARBA" id="ARBA00022679"/>
    </source>
</evidence>